<dbReference type="SMART" id="SM00811">
    <property type="entry name" value="Alpha_kinase"/>
    <property type="match status" value="1"/>
</dbReference>
<feature type="compositionally biased region" description="Polar residues" evidence="6">
    <location>
        <begin position="308"/>
        <end position="345"/>
    </location>
</feature>
<keyword evidence="9" id="KW-1185">Reference proteome</keyword>
<dbReference type="CDD" id="cd04515">
    <property type="entry name" value="Alpha_kinase"/>
    <property type="match status" value="1"/>
</dbReference>
<dbReference type="GO" id="GO:0004674">
    <property type="term" value="F:protein serine/threonine kinase activity"/>
    <property type="evidence" value="ECO:0007669"/>
    <property type="project" value="UniProtKB-KW"/>
</dbReference>
<keyword evidence="3" id="KW-0547">Nucleotide-binding</keyword>
<evidence type="ECO:0000256" key="5">
    <source>
        <dbReference type="ARBA" id="ARBA00022840"/>
    </source>
</evidence>
<reference evidence="9" key="3">
    <citation type="journal article" date="2018" name="Mol. Plant Microbe Interact.">
        <title>Genome sequence resources for the wheat stripe rust pathogen (Puccinia striiformis f. sp. tritici) and the barley stripe rust pathogen (Puccinia striiformis f. sp. hordei).</title>
        <authorList>
            <person name="Xia C."/>
            <person name="Wang M."/>
            <person name="Yin C."/>
            <person name="Cornejo O.E."/>
            <person name="Hulbert S.H."/>
            <person name="Chen X."/>
        </authorList>
    </citation>
    <scope>NUCLEOTIDE SEQUENCE [LARGE SCALE GENOMIC DNA]</scope>
    <source>
        <strain evidence="9">93TX-2</strain>
    </source>
</reference>
<dbReference type="InterPro" id="IPR011009">
    <property type="entry name" value="Kinase-like_dom_sf"/>
</dbReference>
<dbReference type="InterPro" id="IPR051852">
    <property type="entry name" value="Alpha-type_PK"/>
</dbReference>
<proteinExistence type="predicted"/>
<dbReference type="VEuPathDB" id="FungiDB:PSHT_05942"/>
<feature type="compositionally biased region" description="Low complexity" evidence="6">
    <location>
        <begin position="676"/>
        <end position="695"/>
    </location>
</feature>
<dbReference type="PROSITE" id="PS51158">
    <property type="entry name" value="ALPHA_KINASE"/>
    <property type="match status" value="1"/>
</dbReference>
<feature type="region of interest" description="Disordered" evidence="6">
    <location>
        <begin position="261"/>
        <end position="374"/>
    </location>
</feature>
<accession>A0A2S4W974</accession>
<feature type="region of interest" description="Disordered" evidence="6">
    <location>
        <begin position="117"/>
        <end position="144"/>
    </location>
</feature>
<evidence type="ECO:0000256" key="2">
    <source>
        <dbReference type="ARBA" id="ARBA00022679"/>
    </source>
</evidence>
<feature type="compositionally biased region" description="Low complexity" evidence="6">
    <location>
        <begin position="266"/>
        <end position="277"/>
    </location>
</feature>
<reference evidence="8 9" key="1">
    <citation type="submission" date="2017-12" db="EMBL/GenBank/DDBJ databases">
        <title>Gene loss provides genomic basis for host adaptation in cereal stripe rust fungi.</title>
        <authorList>
            <person name="Xia C."/>
        </authorList>
    </citation>
    <scope>NUCLEOTIDE SEQUENCE [LARGE SCALE GENOMIC DNA]</scope>
    <source>
        <strain evidence="8 9">93TX-2</strain>
    </source>
</reference>
<dbReference type="AlphaFoldDB" id="A0A2S4W974"/>
<dbReference type="PANTHER" id="PTHR45992">
    <property type="entry name" value="EUKARYOTIC ELONGATION FACTOR 2 KINASE-RELATED"/>
    <property type="match status" value="1"/>
</dbReference>
<organism evidence="8 9">
    <name type="scientific">Puccinia striiformis</name>
    <dbReference type="NCBI Taxonomy" id="27350"/>
    <lineage>
        <taxon>Eukaryota</taxon>
        <taxon>Fungi</taxon>
        <taxon>Dikarya</taxon>
        <taxon>Basidiomycota</taxon>
        <taxon>Pucciniomycotina</taxon>
        <taxon>Pucciniomycetes</taxon>
        <taxon>Pucciniales</taxon>
        <taxon>Pucciniaceae</taxon>
        <taxon>Puccinia</taxon>
    </lineage>
</organism>
<evidence type="ECO:0000256" key="3">
    <source>
        <dbReference type="ARBA" id="ARBA00022741"/>
    </source>
</evidence>
<feature type="domain" description="Alpha-type protein kinase" evidence="7">
    <location>
        <begin position="432"/>
        <end position="666"/>
    </location>
</feature>
<evidence type="ECO:0000256" key="4">
    <source>
        <dbReference type="ARBA" id="ARBA00022777"/>
    </source>
</evidence>
<gene>
    <name evidence="8" type="ORF">PSHT_05942</name>
</gene>
<dbReference type="Proteomes" id="UP000238274">
    <property type="component" value="Unassembled WGS sequence"/>
</dbReference>
<keyword evidence="5" id="KW-0067">ATP-binding</keyword>
<dbReference type="Gene3D" id="3.20.200.10">
    <property type="entry name" value="MHCK/EF2 kinase"/>
    <property type="match status" value="1"/>
</dbReference>
<evidence type="ECO:0000259" key="7">
    <source>
        <dbReference type="PROSITE" id="PS51158"/>
    </source>
</evidence>
<feature type="compositionally biased region" description="Polar residues" evidence="6">
    <location>
        <begin position="734"/>
        <end position="758"/>
    </location>
</feature>
<dbReference type="OrthoDB" id="301415at2759"/>
<keyword evidence="1" id="KW-0723">Serine/threonine-protein kinase</keyword>
<protein>
    <recommendedName>
        <fullName evidence="7">Alpha-type protein kinase domain-containing protein</fullName>
    </recommendedName>
</protein>
<dbReference type="EMBL" id="PKSM01000067">
    <property type="protein sequence ID" value="POW18310.1"/>
    <property type="molecule type" value="Genomic_DNA"/>
</dbReference>
<dbReference type="GO" id="GO:0031037">
    <property type="term" value="P:myosin II filament disassembly"/>
    <property type="evidence" value="ECO:0007669"/>
    <property type="project" value="TreeGrafter"/>
</dbReference>
<sequence>MSSCGKCSRKTDFIALGRCLPCLEDAGFTRSEIEESLYPASTVPQKSNIAKQPTKSNPIFPFASASLQSRSVTQTIPSAKSVIPTSASARSLPSTNRSVPDGHFENVVKTKRRKTLVVPISKKKSSSSSSKAKSTSKATTDDEGDSERIIDCGFVLYVQNKLIDTGIFNVKQKVNLKNPDLCIDLALQLWSIFSDELNKKLIITEDQMPESVGEFLSLSQGKGRLATVDALIFILQKSTPLRPVQIDIVYQHPFSINQSSDEIETVTKSSSRSSGNKSSRKSRTRSTGKQSHILVDCTDNSSDENETFTEPSKCTSSSNLKQKSPDSSQNSSDENVIFNKPSNPASAKRIAQVNPSRGSSSRKNQNFSVTSDSAGNSISGKAWASGGLACTMPRNLNAGLSTQLRVLGGRCIDYVRIDNEGWVNGHRFIFKNFSHNQYESLSADVEPIIFRVDQDVVVGEGSMRRAYKAEVKTKSSDGSEKISNYIAKIRYNEQYQTVANHAADALLYEASGLLLGKFKSIVSGNNRVSLAYKRIAGNIQIIRHSIVAEGDYNNPNEVYFFEAALEGPYLKYCSNIDFDVAATEPEMDTPMYRLMNCFTHWSYIQSKGKTLICDLQGVGFILTDPQIIDFNPKLWADGNNAQEGIVSFVKHHICNEVCEMLRFQKPQLIEDEETLPPSRFQSSSSGRLSHHSNSNQHKSTSLRATISEKAPTRSIQIQPTPRAKSSLAHIIDSTEVSNLNPNNYYDPTSDLAQSTTQH</sequence>
<feature type="compositionally biased region" description="Polar residues" evidence="6">
    <location>
        <begin position="353"/>
        <end position="374"/>
    </location>
</feature>
<dbReference type="SUPFAM" id="SSF56112">
    <property type="entry name" value="Protein kinase-like (PK-like)"/>
    <property type="match status" value="1"/>
</dbReference>
<dbReference type="GO" id="GO:1903013">
    <property type="term" value="P:response to differentiation-inducing factor 1"/>
    <property type="evidence" value="ECO:0007669"/>
    <property type="project" value="TreeGrafter"/>
</dbReference>
<feature type="region of interest" description="Disordered" evidence="6">
    <location>
        <begin position="78"/>
        <end position="105"/>
    </location>
</feature>
<dbReference type="InterPro" id="IPR004166">
    <property type="entry name" value="a-kinase_dom"/>
</dbReference>
<name>A0A2S4W974_9BASI</name>
<feature type="region of interest" description="Disordered" evidence="6">
    <location>
        <begin position="676"/>
        <end position="758"/>
    </location>
</feature>
<keyword evidence="2" id="KW-0808">Transferase</keyword>
<dbReference type="Pfam" id="PF02816">
    <property type="entry name" value="Alpha_kinase"/>
    <property type="match status" value="1"/>
</dbReference>
<dbReference type="VEuPathDB" id="FungiDB:PSTT_17076"/>
<dbReference type="PANTHER" id="PTHR45992:SF2">
    <property type="entry name" value="EUKARYOTIC ELONGATION FACTOR 2 KINASE"/>
    <property type="match status" value="1"/>
</dbReference>
<evidence type="ECO:0000313" key="8">
    <source>
        <dbReference type="EMBL" id="POW18310.1"/>
    </source>
</evidence>
<evidence type="ECO:0000313" key="9">
    <source>
        <dbReference type="Proteomes" id="UP000238274"/>
    </source>
</evidence>
<reference evidence="9" key="2">
    <citation type="journal article" date="2018" name="BMC Genomics">
        <title>Genomic insights into host adaptation between the wheat stripe rust pathogen (Puccinia striiformis f. sp. tritici) and the barley stripe rust pathogen (Puccinia striiformis f. sp. hordei).</title>
        <authorList>
            <person name="Xia C."/>
            <person name="Wang M."/>
            <person name="Yin C."/>
            <person name="Cornejo O.E."/>
            <person name="Hulbert S.H."/>
            <person name="Chen X."/>
        </authorList>
    </citation>
    <scope>NUCLEOTIDE SEQUENCE [LARGE SCALE GENOMIC DNA]</scope>
    <source>
        <strain evidence="9">93TX-2</strain>
    </source>
</reference>
<feature type="compositionally biased region" description="Polar residues" evidence="6">
    <location>
        <begin position="78"/>
        <end position="98"/>
    </location>
</feature>
<dbReference type="GO" id="GO:0005524">
    <property type="term" value="F:ATP binding"/>
    <property type="evidence" value="ECO:0007669"/>
    <property type="project" value="UniProtKB-KW"/>
</dbReference>
<keyword evidence="4" id="KW-0418">Kinase</keyword>
<feature type="compositionally biased region" description="Low complexity" evidence="6">
    <location>
        <begin position="126"/>
        <end position="138"/>
    </location>
</feature>
<comment type="caution">
    <text evidence="8">The sequence shown here is derived from an EMBL/GenBank/DDBJ whole genome shotgun (WGS) entry which is preliminary data.</text>
</comment>
<evidence type="ECO:0000256" key="6">
    <source>
        <dbReference type="SAM" id="MobiDB-lite"/>
    </source>
</evidence>
<evidence type="ECO:0000256" key="1">
    <source>
        <dbReference type="ARBA" id="ARBA00022527"/>
    </source>
</evidence>